<gene>
    <name evidence="3" type="ORF">B0I27_102346</name>
</gene>
<dbReference type="Proteomes" id="UP000238034">
    <property type="component" value="Unassembled WGS sequence"/>
</dbReference>
<reference evidence="3 4" key="1">
    <citation type="submission" date="2018-03" db="EMBL/GenBank/DDBJ databases">
        <title>Genomic Encyclopedia of Type Strains, Phase III (KMG-III): the genomes of soil and plant-associated and newly described type strains.</title>
        <authorList>
            <person name="Whitman W."/>
        </authorList>
    </citation>
    <scope>NUCLEOTIDE SEQUENCE [LARGE SCALE GENOMIC DNA]</scope>
    <source>
        <strain evidence="3 4">CGMCC 1.9313</strain>
    </source>
</reference>
<evidence type="ECO:0000259" key="2">
    <source>
        <dbReference type="Pfam" id="PF00535"/>
    </source>
</evidence>
<name>A0A2T0U9R3_9SPHI</name>
<proteinExistence type="predicted"/>
<accession>A0A2T0U9R3</accession>
<keyword evidence="3" id="KW-0808">Transferase</keyword>
<dbReference type="AlphaFoldDB" id="A0A2T0U9R3"/>
<dbReference type="InterPro" id="IPR001173">
    <property type="entry name" value="Glyco_trans_2-like"/>
</dbReference>
<dbReference type="Pfam" id="PF00535">
    <property type="entry name" value="Glycos_transf_2"/>
    <property type="match status" value="1"/>
</dbReference>
<feature type="domain" description="Glycosyltransferase 2-like" evidence="2">
    <location>
        <begin position="5"/>
        <end position="118"/>
    </location>
</feature>
<evidence type="ECO:0000313" key="4">
    <source>
        <dbReference type="Proteomes" id="UP000238034"/>
    </source>
</evidence>
<sequence>MPSPVIIFCYNRLDNLRRTVENLQKNIQAGLTDLYIFSDGPSKESDEDKVAAIREYLPTITGFRELNIINSQDNKGLATSIIEGVTEVLKKHETVIVLEDDLLTSINFLSYMNESLEFYKDNRKVLSISGYSFQLAFPQVYVYDNYFTKRSSSWGWGTWRNRWNAVDWEVRDYDSFARNPAARRKFNLMGSDMAGMLDKQMKGKISSWAIRWCYHQFKTDTYTAFPSLSKVQNVGFGDAATHTSSIQRSRFATSLDTTGTHVFKLNPFVSLNNLLIRQFVKKYSIVTRLKYKALSLIPI</sequence>
<dbReference type="GO" id="GO:0016740">
    <property type="term" value="F:transferase activity"/>
    <property type="evidence" value="ECO:0007669"/>
    <property type="project" value="UniProtKB-KW"/>
</dbReference>
<keyword evidence="4" id="KW-1185">Reference proteome</keyword>
<dbReference type="EMBL" id="PVTH01000002">
    <property type="protein sequence ID" value="PRY54577.1"/>
    <property type="molecule type" value="Genomic_DNA"/>
</dbReference>
<comment type="caution">
    <text evidence="3">The sequence shown here is derived from an EMBL/GenBank/DDBJ whole genome shotgun (WGS) entry which is preliminary data.</text>
</comment>
<dbReference type="SUPFAM" id="SSF53448">
    <property type="entry name" value="Nucleotide-diphospho-sugar transferases"/>
    <property type="match status" value="1"/>
</dbReference>
<feature type="coiled-coil region" evidence="1">
    <location>
        <begin position="6"/>
        <end position="33"/>
    </location>
</feature>
<evidence type="ECO:0000313" key="3">
    <source>
        <dbReference type="EMBL" id="PRY54577.1"/>
    </source>
</evidence>
<protein>
    <submittedName>
        <fullName evidence="3">Glycosyl transferase family 2</fullName>
    </submittedName>
</protein>
<dbReference type="OrthoDB" id="9785375at2"/>
<dbReference type="RefSeq" id="WP_106291885.1">
    <property type="nucleotide sequence ID" value="NZ_PVTH01000002.1"/>
</dbReference>
<organism evidence="3 4">
    <name type="scientific">Arcticibacter pallidicorallinus</name>
    <dbReference type="NCBI Taxonomy" id="1259464"/>
    <lineage>
        <taxon>Bacteria</taxon>
        <taxon>Pseudomonadati</taxon>
        <taxon>Bacteroidota</taxon>
        <taxon>Sphingobacteriia</taxon>
        <taxon>Sphingobacteriales</taxon>
        <taxon>Sphingobacteriaceae</taxon>
        <taxon>Arcticibacter</taxon>
    </lineage>
</organism>
<dbReference type="Gene3D" id="3.90.550.10">
    <property type="entry name" value="Spore Coat Polysaccharide Biosynthesis Protein SpsA, Chain A"/>
    <property type="match status" value="1"/>
</dbReference>
<dbReference type="InterPro" id="IPR029044">
    <property type="entry name" value="Nucleotide-diphossugar_trans"/>
</dbReference>
<evidence type="ECO:0000256" key="1">
    <source>
        <dbReference type="SAM" id="Coils"/>
    </source>
</evidence>
<keyword evidence="1" id="KW-0175">Coiled coil</keyword>